<evidence type="ECO:0000313" key="5">
    <source>
        <dbReference type="EMBL" id="CAI9611973.1"/>
    </source>
</evidence>
<accession>A0ABN9GX36</accession>
<gene>
    <name evidence="5" type="ORF">SPARVUS_LOCUS14627899</name>
</gene>
<proteinExistence type="predicted"/>
<dbReference type="InterPro" id="IPR050918">
    <property type="entry name" value="CNF-like_PLA2_Inhibitor"/>
</dbReference>
<keyword evidence="3" id="KW-0732">Signal</keyword>
<keyword evidence="6" id="KW-1185">Reference proteome</keyword>
<organism evidence="5 6">
    <name type="scientific">Staurois parvus</name>
    <dbReference type="NCBI Taxonomy" id="386267"/>
    <lineage>
        <taxon>Eukaryota</taxon>
        <taxon>Metazoa</taxon>
        <taxon>Chordata</taxon>
        <taxon>Craniata</taxon>
        <taxon>Vertebrata</taxon>
        <taxon>Euteleostomi</taxon>
        <taxon>Amphibia</taxon>
        <taxon>Batrachia</taxon>
        <taxon>Anura</taxon>
        <taxon>Neobatrachia</taxon>
        <taxon>Ranoidea</taxon>
        <taxon>Ranidae</taxon>
        <taxon>Staurois</taxon>
    </lineage>
</organism>
<dbReference type="PANTHER" id="PTHR20914:SF25">
    <property type="entry name" value="PHOSPHOLIPASE A2 INHIBITOR AND LY6_PLAUR DOMAIN-CONTAINING PROTEIN"/>
    <property type="match status" value="1"/>
</dbReference>
<evidence type="ECO:0000256" key="3">
    <source>
        <dbReference type="SAM" id="SignalP"/>
    </source>
</evidence>
<dbReference type="EMBL" id="CATNWA010019212">
    <property type="protein sequence ID" value="CAI9611973.1"/>
    <property type="molecule type" value="Genomic_DNA"/>
</dbReference>
<dbReference type="SUPFAM" id="SSF57302">
    <property type="entry name" value="Snake toxin-like"/>
    <property type="match status" value="1"/>
</dbReference>
<feature type="chain" id="PRO_5046929460" description="UPAR/Ly6 domain-containing protein" evidence="3">
    <location>
        <begin position="21"/>
        <end position="122"/>
    </location>
</feature>
<evidence type="ECO:0000313" key="6">
    <source>
        <dbReference type="Proteomes" id="UP001162483"/>
    </source>
</evidence>
<protein>
    <recommendedName>
        <fullName evidence="4">UPAR/Ly6 domain-containing protein</fullName>
    </recommendedName>
</protein>
<evidence type="ECO:0000259" key="4">
    <source>
        <dbReference type="Pfam" id="PF00021"/>
    </source>
</evidence>
<evidence type="ECO:0000256" key="1">
    <source>
        <dbReference type="ARBA" id="ARBA00004613"/>
    </source>
</evidence>
<dbReference type="PANTHER" id="PTHR20914">
    <property type="entry name" value="LY6/PLAUR DOMAIN-CONTAINING PROTEIN 8"/>
    <property type="match status" value="1"/>
</dbReference>
<dbReference type="Proteomes" id="UP001162483">
    <property type="component" value="Unassembled WGS sequence"/>
</dbReference>
<name>A0ABN9GX36_9NEOB</name>
<reference evidence="5" key="1">
    <citation type="submission" date="2023-05" db="EMBL/GenBank/DDBJ databases">
        <authorList>
            <person name="Stuckert A."/>
        </authorList>
    </citation>
    <scope>NUCLEOTIDE SEQUENCE</scope>
</reference>
<evidence type="ECO:0000256" key="2">
    <source>
        <dbReference type="ARBA" id="ARBA00022525"/>
    </source>
</evidence>
<feature type="signal peptide" evidence="3">
    <location>
        <begin position="1"/>
        <end position="20"/>
    </location>
</feature>
<dbReference type="Gene3D" id="2.10.60.10">
    <property type="entry name" value="CD59"/>
    <property type="match status" value="1"/>
</dbReference>
<feature type="domain" description="UPAR/Ly6" evidence="4">
    <location>
        <begin position="20"/>
        <end position="99"/>
    </location>
</feature>
<dbReference type="Pfam" id="PF00021">
    <property type="entry name" value="UPAR_LY6"/>
    <property type="match status" value="1"/>
</dbReference>
<dbReference type="InterPro" id="IPR016054">
    <property type="entry name" value="LY6_UPA_recep-like"/>
</dbReference>
<keyword evidence="2" id="KW-0964">Secreted</keyword>
<sequence length="122" mass="13026">MSSLLGFLCVLSAFTATGYSLSCKLCVGSDSSSCIGTLETCPPDHACGAVRTVTKINENEVDLYFISCVPLKECNSPGSISVPKGKIRRGTSCCHTSNCIPPAPRLRQMTKKPMDYSCMAHV</sequence>
<comment type="subcellular location">
    <subcellularLocation>
        <location evidence="1">Secreted</location>
    </subcellularLocation>
</comment>
<comment type="caution">
    <text evidence="5">The sequence shown here is derived from an EMBL/GenBank/DDBJ whole genome shotgun (WGS) entry which is preliminary data.</text>
</comment>
<dbReference type="InterPro" id="IPR045860">
    <property type="entry name" value="Snake_toxin-like_sf"/>
</dbReference>